<reference evidence="2" key="1">
    <citation type="submission" date="2021-01" db="EMBL/GenBank/DDBJ databases">
        <authorList>
            <person name="Kaushik A."/>
        </authorList>
    </citation>
    <scope>NUCLEOTIDE SEQUENCE</scope>
    <source>
        <strain evidence="2">Type strain: AG8-Rh-89/</strain>
    </source>
</reference>
<gene>
    <name evidence="2" type="ORF">RDB_LOCUS104972</name>
</gene>
<feature type="region of interest" description="Disordered" evidence="1">
    <location>
        <begin position="86"/>
        <end position="170"/>
    </location>
</feature>
<feature type="compositionally biased region" description="Pro residues" evidence="1">
    <location>
        <begin position="94"/>
        <end position="110"/>
    </location>
</feature>
<organism evidence="2 3">
    <name type="scientific">Rhizoctonia solani</name>
    <dbReference type="NCBI Taxonomy" id="456999"/>
    <lineage>
        <taxon>Eukaryota</taxon>
        <taxon>Fungi</taxon>
        <taxon>Dikarya</taxon>
        <taxon>Basidiomycota</taxon>
        <taxon>Agaricomycotina</taxon>
        <taxon>Agaricomycetes</taxon>
        <taxon>Cantharellales</taxon>
        <taxon>Ceratobasidiaceae</taxon>
        <taxon>Rhizoctonia</taxon>
    </lineage>
</organism>
<evidence type="ECO:0000313" key="3">
    <source>
        <dbReference type="Proteomes" id="UP000663850"/>
    </source>
</evidence>
<dbReference type="AlphaFoldDB" id="A0A8H3HHY4"/>
<feature type="compositionally biased region" description="Polar residues" evidence="1">
    <location>
        <begin position="112"/>
        <end position="126"/>
    </location>
</feature>
<protein>
    <submittedName>
        <fullName evidence="2">Uncharacterized protein</fullName>
    </submittedName>
</protein>
<name>A0A8H3HHY4_9AGAM</name>
<dbReference type="EMBL" id="CAJMWZ010005687">
    <property type="protein sequence ID" value="CAE6509699.1"/>
    <property type="molecule type" value="Genomic_DNA"/>
</dbReference>
<evidence type="ECO:0000313" key="2">
    <source>
        <dbReference type="EMBL" id="CAE6509699.1"/>
    </source>
</evidence>
<feature type="compositionally biased region" description="Low complexity" evidence="1">
    <location>
        <begin position="225"/>
        <end position="238"/>
    </location>
</feature>
<proteinExistence type="predicted"/>
<sequence>MDSPLTVAELSRLRKAIQQRNRLAAQCLATSGVDLKISRALSNLKLYLPAQTQLAAVLKDWENSDATKRSQIIIWLQQNLLNDTPSQEYAPSSAVPPRPAFVHPPPPPTLPSRTGSIISRPASLSGTPPIPTSARATPVQATPNANNAYPPREIHTQASRKPPTPPPKERVFGIVHESLTRRHTFAGRPEPLHQSRPFVDSPTSKGYADPSASTSLYPSTFSGFNSNQPSVVSPNNSNATDLTRRFGSQTSQPTPSNHNHTPNPPGPSSHDSNQDHTPPSSGHTAQTAQSSSDFTQGYGNPHSVFIPGLQGGPSPYSQQFIDTCTGIQAQQAQHSSMLIQQLTQAQQPTTSNITAQILATAQQYQAQQQADFLKQLQAQQATSSNNTTQLLANLQQQQQAQTNQIMSILQQSQQNTPSFNPNQNFQSNQQMLDLLSQMQSGGTPGVDWASLASGSGMDPNTLMSMMMGGMDPTNLAGFMFG</sequence>
<dbReference type="Proteomes" id="UP000663850">
    <property type="component" value="Unassembled WGS sequence"/>
</dbReference>
<feature type="compositionally biased region" description="Polar residues" evidence="1">
    <location>
        <begin position="211"/>
        <end position="224"/>
    </location>
</feature>
<accession>A0A8H3HHY4</accession>
<comment type="caution">
    <text evidence="2">The sequence shown here is derived from an EMBL/GenBank/DDBJ whole genome shotgun (WGS) entry which is preliminary data.</text>
</comment>
<evidence type="ECO:0000256" key="1">
    <source>
        <dbReference type="SAM" id="MobiDB-lite"/>
    </source>
</evidence>
<feature type="region of interest" description="Disordered" evidence="1">
    <location>
        <begin position="185"/>
        <end position="311"/>
    </location>
</feature>
<feature type="compositionally biased region" description="Polar residues" evidence="1">
    <location>
        <begin position="275"/>
        <end position="298"/>
    </location>
</feature>